<evidence type="ECO:0000313" key="1">
    <source>
        <dbReference type="EMBL" id="KRY12483.1"/>
    </source>
</evidence>
<comment type="caution">
    <text evidence="1">The sequence shown here is derived from an EMBL/GenBank/DDBJ whole genome shotgun (WGS) entry which is preliminary data.</text>
</comment>
<gene>
    <name evidence="1" type="ORF">T12_2074</name>
</gene>
<evidence type="ECO:0000313" key="2">
    <source>
        <dbReference type="Proteomes" id="UP000054783"/>
    </source>
</evidence>
<keyword evidence="2" id="KW-1185">Reference proteome</keyword>
<protein>
    <submittedName>
        <fullName evidence="1">Uncharacterized protein</fullName>
    </submittedName>
</protein>
<sequence>MKCLSSALSVVSSGLSMEFQKVGGWFVENDWKETNCDGTIVLIIVEKIITDNRKVAKKFYAYQQCYVLMSFVKKMEYICLLMSKELELKKMVTEMMEINGILVMFLRCCCITLSRISIRGVNNIWHHQLNILLPHFLEGHLQMQVMHHAKSSSKYADAFAIHELPEVLYQAMGLLFSKEQKRNEACYACIL</sequence>
<organism evidence="1 2">
    <name type="scientific">Trichinella patagoniensis</name>
    <dbReference type="NCBI Taxonomy" id="990121"/>
    <lineage>
        <taxon>Eukaryota</taxon>
        <taxon>Metazoa</taxon>
        <taxon>Ecdysozoa</taxon>
        <taxon>Nematoda</taxon>
        <taxon>Enoplea</taxon>
        <taxon>Dorylaimia</taxon>
        <taxon>Trichinellida</taxon>
        <taxon>Trichinellidae</taxon>
        <taxon>Trichinella</taxon>
    </lineage>
</organism>
<dbReference type="Proteomes" id="UP000054783">
    <property type="component" value="Unassembled WGS sequence"/>
</dbReference>
<dbReference type="EMBL" id="JYDQ01000164">
    <property type="protein sequence ID" value="KRY12483.1"/>
    <property type="molecule type" value="Genomic_DNA"/>
</dbReference>
<proteinExistence type="predicted"/>
<reference evidence="1 2" key="1">
    <citation type="submission" date="2015-01" db="EMBL/GenBank/DDBJ databases">
        <title>Evolution of Trichinella species and genotypes.</title>
        <authorList>
            <person name="Korhonen P.K."/>
            <person name="Edoardo P."/>
            <person name="Giuseppe L.R."/>
            <person name="Gasser R.B."/>
        </authorList>
    </citation>
    <scope>NUCLEOTIDE SEQUENCE [LARGE SCALE GENOMIC DNA]</scope>
    <source>
        <strain evidence="1">ISS2496</strain>
    </source>
</reference>
<accession>A0A0V0ZJF3</accession>
<name>A0A0V0ZJF3_9BILA</name>
<dbReference type="AlphaFoldDB" id="A0A0V0ZJF3"/>